<feature type="coiled-coil region" evidence="5">
    <location>
        <begin position="107"/>
        <end position="137"/>
    </location>
</feature>
<keyword evidence="7" id="KW-1185">Reference proteome</keyword>
<dbReference type="Gene3D" id="4.10.280.10">
    <property type="entry name" value="Helix-loop-helix DNA-binding domain"/>
    <property type="match status" value="1"/>
</dbReference>
<keyword evidence="2" id="KW-0805">Transcription regulation</keyword>
<comment type="subcellular location">
    <subcellularLocation>
        <location evidence="1">Nucleus</location>
    </subcellularLocation>
</comment>
<proteinExistence type="predicted"/>
<evidence type="ECO:0000256" key="1">
    <source>
        <dbReference type="ARBA" id="ARBA00004123"/>
    </source>
</evidence>
<protein>
    <recommendedName>
        <fullName evidence="8">BHLH domain-containing protein</fullName>
    </recommendedName>
</protein>
<evidence type="ECO:0000256" key="2">
    <source>
        <dbReference type="ARBA" id="ARBA00023015"/>
    </source>
</evidence>
<sequence>MENISFIRGFPDQEIMEDPSLSLHQWHLNSIDESNSLPIAAAFGDTLQHHSHIYPNFNHRTSVETAPKLDTQFVSYPNLVSFVDLNQVNQFGLMKPKDEMMDKATVLGDAIKYLKKLQEKVRDLEEEQNMKKNVETVVVVKKSQLRSDVENSSAESGSPFDEELPEIEARFCDRNVLIRIHCEKTNGVVEKTIHEIEKLHLKVTNSSVMTFGNCALDITIMAQMDTEFDMTVKDLVRNLRSAFASFI</sequence>
<dbReference type="Proteomes" id="UP000242715">
    <property type="component" value="Unassembled WGS sequence"/>
</dbReference>
<dbReference type="EMBL" id="DF974115">
    <property type="protein sequence ID" value="GAU45327.1"/>
    <property type="molecule type" value="Genomic_DNA"/>
</dbReference>
<dbReference type="InterPro" id="IPR052610">
    <property type="entry name" value="bHLH_transcription_regulator"/>
</dbReference>
<gene>
    <name evidence="6" type="ORF">TSUD_84440</name>
</gene>
<evidence type="ECO:0000313" key="7">
    <source>
        <dbReference type="Proteomes" id="UP000242715"/>
    </source>
</evidence>
<keyword evidence="3" id="KW-0804">Transcription</keyword>
<dbReference type="PANTHER" id="PTHR45959:SF70">
    <property type="entry name" value="SYMBIOTIC AMMONIUM TRANSPORTER"/>
    <property type="match status" value="1"/>
</dbReference>
<keyword evidence="5" id="KW-0175">Coiled coil</keyword>
<dbReference type="GO" id="GO:0046983">
    <property type="term" value="F:protein dimerization activity"/>
    <property type="evidence" value="ECO:0007669"/>
    <property type="project" value="InterPro"/>
</dbReference>
<name>A0A2Z6PK33_TRISU</name>
<keyword evidence="4" id="KW-0539">Nucleus</keyword>
<organism evidence="6 7">
    <name type="scientific">Trifolium subterraneum</name>
    <name type="common">Subterranean clover</name>
    <dbReference type="NCBI Taxonomy" id="3900"/>
    <lineage>
        <taxon>Eukaryota</taxon>
        <taxon>Viridiplantae</taxon>
        <taxon>Streptophyta</taxon>
        <taxon>Embryophyta</taxon>
        <taxon>Tracheophyta</taxon>
        <taxon>Spermatophyta</taxon>
        <taxon>Magnoliopsida</taxon>
        <taxon>eudicotyledons</taxon>
        <taxon>Gunneridae</taxon>
        <taxon>Pentapetalae</taxon>
        <taxon>rosids</taxon>
        <taxon>fabids</taxon>
        <taxon>Fabales</taxon>
        <taxon>Fabaceae</taxon>
        <taxon>Papilionoideae</taxon>
        <taxon>50 kb inversion clade</taxon>
        <taxon>NPAAA clade</taxon>
        <taxon>Hologalegina</taxon>
        <taxon>IRL clade</taxon>
        <taxon>Trifolieae</taxon>
        <taxon>Trifolium</taxon>
    </lineage>
</organism>
<dbReference type="OrthoDB" id="690068at2759"/>
<evidence type="ECO:0000313" key="6">
    <source>
        <dbReference type="EMBL" id="GAU45327.1"/>
    </source>
</evidence>
<dbReference type="InterPro" id="IPR036638">
    <property type="entry name" value="HLH_DNA-bd_sf"/>
</dbReference>
<evidence type="ECO:0000256" key="3">
    <source>
        <dbReference type="ARBA" id="ARBA00023163"/>
    </source>
</evidence>
<evidence type="ECO:0000256" key="5">
    <source>
        <dbReference type="SAM" id="Coils"/>
    </source>
</evidence>
<accession>A0A2Z6PK33</accession>
<dbReference type="PANTHER" id="PTHR45959">
    <property type="entry name" value="BHLH TRANSCRIPTION FACTOR"/>
    <property type="match status" value="1"/>
</dbReference>
<dbReference type="SUPFAM" id="SSF47459">
    <property type="entry name" value="HLH, helix-loop-helix DNA-binding domain"/>
    <property type="match status" value="1"/>
</dbReference>
<evidence type="ECO:0008006" key="8">
    <source>
        <dbReference type="Google" id="ProtNLM"/>
    </source>
</evidence>
<dbReference type="AlphaFoldDB" id="A0A2Z6PK33"/>
<evidence type="ECO:0000256" key="4">
    <source>
        <dbReference type="ARBA" id="ARBA00023242"/>
    </source>
</evidence>
<reference evidence="7" key="1">
    <citation type="journal article" date="2017" name="Front. Plant Sci.">
        <title>Climate Clever Clovers: New Paradigm to Reduce the Environmental Footprint of Ruminants by Breeding Low Methanogenic Forages Utilizing Haplotype Variation.</title>
        <authorList>
            <person name="Kaur P."/>
            <person name="Appels R."/>
            <person name="Bayer P.E."/>
            <person name="Keeble-Gagnere G."/>
            <person name="Wang J."/>
            <person name="Hirakawa H."/>
            <person name="Shirasawa K."/>
            <person name="Vercoe P."/>
            <person name="Stefanova K."/>
            <person name="Durmic Z."/>
            <person name="Nichols P."/>
            <person name="Revell C."/>
            <person name="Isobe S.N."/>
            <person name="Edwards D."/>
            <person name="Erskine W."/>
        </authorList>
    </citation>
    <scope>NUCLEOTIDE SEQUENCE [LARGE SCALE GENOMIC DNA]</scope>
    <source>
        <strain evidence="7">cv. Daliak</strain>
    </source>
</reference>
<dbReference type="GO" id="GO:0005634">
    <property type="term" value="C:nucleus"/>
    <property type="evidence" value="ECO:0007669"/>
    <property type="project" value="UniProtKB-SubCell"/>
</dbReference>